<dbReference type="GO" id="GO:0046872">
    <property type="term" value="F:metal ion binding"/>
    <property type="evidence" value="ECO:0007669"/>
    <property type="project" value="UniProtKB-KW"/>
</dbReference>
<dbReference type="InterPro" id="IPR042216">
    <property type="entry name" value="MitoNEET_CISD"/>
</dbReference>
<dbReference type="EMBL" id="JACHJB010000002">
    <property type="protein sequence ID" value="MBB6349421.1"/>
    <property type="molecule type" value="Genomic_DNA"/>
</dbReference>
<evidence type="ECO:0000256" key="1">
    <source>
        <dbReference type="ARBA" id="ARBA00022714"/>
    </source>
</evidence>
<evidence type="ECO:0000256" key="4">
    <source>
        <dbReference type="ARBA" id="ARBA00023014"/>
    </source>
</evidence>
<comment type="caution">
    <text evidence="6">The sequence shown here is derived from an EMBL/GenBank/DDBJ whole genome shotgun (WGS) entry which is preliminary data.</text>
</comment>
<dbReference type="Proteomes" id="UP000583800">
    <property type="component" value="Unassembled WGS sequence"/>
</dbReference>
<dbReference type="SMART" id="SM00704">
    <property type="entry name" value="ZnF_CDGSH"/>
    <property type="match status" value="1"/>
</dbReference>
<protein>
    <submittedName>
        <fullName evidence="6">CDGSH-type Zn-finger protein</fullName>
    </submittedName>
</protein>
<dbReference type="Pfam" id="PF09360">
    <property type="entry name" value="zf-CDGSH"/>
    <property type="match status" value="1"/>
</dbReference>
<keyword evidence="4" id="KW-0411">Iron-sulfur</keyword>
<keyword evidence="2" id="KW-0479">Metal-binding</keyword>
<reference evidence="6 7" key="1">
    <citation type="submission" date="2020-08" db="EMBL/GenBank/DDBJ databases">
        <title>Sequencing the genomes of 1000 actinobacteria strains.</title>
        <authorList>
            <person name="Klenk H.-P."/>
        </authorList>
    </citation>
    <scope>NUCLEOTIDE SEQUENCE [LARGE SCALE GENOMIC DNA]</scope>
    <source>
        <strain evidence="6 7">DSM 45913</strain>
    </source>
</reference>
<evidence type="ECO:0000313" key="7">
    <source>
        <dbReference type="Proteomes" id="UP000583800"/>
    </source>
</evidence>
<dbReference type="InterPro" id="IPR018967">
    <property type="entry name" value="FeS-contain_CDGSH-typ"/>
</dbReference>
<dbReference type="RefSeq" id="WP_221496617.1">
    <property type="nucleotide sequence ID" value="NZ_JACHJB010000002.1"/>
</dbReference>
<gene>
    <name evidence="6" type="ORF">FHU36_005966</name>
</gene>
<accession>A0A7X0C967</accession>
<name>A0A7X0C967_9ACTN</name>
<proteinExistence type="predicted"/>
<evidence type="ECO:0000313" key="6">
    <source>
        <dbReference type="EMBL" id="MBB6349421.1"/>
    </source>
</evidence>
<keyword evidence="1" id="KW-0001">2Fe-2S</keyword>
<organism evidence="6 7">
    <name type="scientific">Nonomuraea muscovyensis</name>
    <dbReference type="NCBI Taxonomy" id="1124761"/>
    <lineage>
        <taxon>Bacteria</taxon>
        <taxon>Bacillati</taxon>
        <taxon>Actinomycetota</taxon>
        <taxon>Actinomycetes</taxon>
        <taxon>Streptosporangiales</taxon>
        <taxon>Streptosporangiaceae</taxon>
        <taxon>Nonomuraea</taxon>
    </lineage>
</organism>
<evidence type="ECO:0000256" key="3">
    <source>
        <dbReference type="ARBA" id="ARBA00023004"/>
    </source>
</evidence>
<keyword evidence="7" id="KW-1185">Reference proteome</keyword>
<dbReference type="GO" id="GO:0051537">
    <property type="term" value="F:2 iron, 2 sulfur cluster binding"/>
    <property type="evidence" value="ECO:0007669"/>
    <property type="project" value="UniProtKB-KW"/>
</dbReference>
<feature type="domain" description="Iron-binding zinc finger CDGSH type" evidence="5">
    <location>
        <begin position="22"/>
        <end position="66"/>
    </location>
</feature>
<evidence type="ECO:0000259" key="5">
    <source>
        <dbReference type="SMART" id="SM00704"/>
    </source>
</evidence>
<dbReference type="GO" id="GO:0005737">
    <property type="term" value="C:cytoplasm"/>
    <property type="evidence" value="ECO:0007669"/>
    <property type="project" value="UniProtKB-ARBA"/>
</dbReference>
<dbReference type="AlphaFoldDB" id="A0A7X0C967"/>
<sequence length="75" mass="7810">MHIDGDDVVTVTPCEDGPLLLRGRFELVAQDGTPIDPGRSTVALCRCGLSSTKPFCDGSHRAGGFRATSAPDPAP</sequence>
<keyword evidence="3" id="KW-0408">Iron</keyword>
<evidence type="ECO:0000256" key="2">
    <source>
        <dbReference type="ARBA" id="ARBA00022723"/>
    </source>
</evidence>
<dbReference type="Gene3D" id="3.40.5.90">
    <property type="entry name" value="CDGSH iron-sulfur domain, mitoNEET-type"/>
    <property type="match status" value="1"/>
</dbReference>